<dbReference type="PANTHER" id="PTHR43884">
    <property type="entry name" value="ACYL-COA DEHYDROGENASE"/>
    <property type="match status" value="1"/>
</dbReference>
<feature type="domain" description="Acyl-CoA dehydrogenase/oxidase N-terminal" evidence="1">
    <location>
        <begin position="11"/>
        <end position="112"/>
    </location>
</feature>
<reference evidence="3" key="1">
    <citation type="submission" date="2016-10" db="EMBL/GenBank/DDBJ databases">
        <authorList>
            <person name="Varghese N."/>
            <person name="Submissions S."/>
        </authorList>
    </citation>
    <scope>NUCLEOTIDE SEQUENCE [LARGE SCALE GENOMIC DNA]</scope>
    <source>
        <strain evidence="3">DSM 45722</strain>
    </source>
</reference>
<dbReference type="Proteomes" id="UP000198981">
    <property type="component" value="Unassembled WGS sequence"/>
</dbReference>
<dbReference type="Gene3D" id="2.40.110.10">
    <property type="entry name" value="Butyryl-CoA Dehydrogenase, subunit A, domain 2"/>
    <property type="match status" value="1"/>
</dbReference>
<dbReference type="InterPro" id="IPR013786">
    <property type="entry name" value="AcylCoA_DH/ox_N"/>
</dbReference>
<evidence type="ECO:0000313" key="3">
    <source>
        <dbReference type="Proteomes" id="UP000198981"/>
    </source>
</evidence>
<accession>A0A1G4XSC3</accession>
<sequence>MAGQHGRVSDIVARARALADDLLFPGAGGVDAAGAVPTAVLDALADAGLYGLTGPVAHGGLAADPGTVHAVAEALAGGDLSTAFVWLQHLTVPAMVAGSPLAEEYLSDLCAGRVRSGIALLAATRPQPVAITARREGEVFVLDGGVPWVTGWDHVDVVLVAARDDADVVHFLLVDAVAGPTLEAVQQQLVAVQASSTVELRLQGHEVPASRLVRSVPLAEWQAADPGNLRTNGSLALGLVGRCTRLADLPGLAADLTDTRARLDAAGPADLPGARAEAAALAHRAAGLLAVATGSRSVSRGHPAERLTREALFLLVFGSRPAIRAALLDRLGASRSGLGAGQDAAGR</sequence>
<gene>
    <name evidence="2" type="ORF">SAMN03159343_1358</name>
</gene>
<dbReference type="EMBL" id="FMUH01000002">
    <property type="protein sequence ID" value="SCX44123.1"/>
    <property type="molecule type" value="Genomic_DNA"/>
</dbReference>
<protein>
    <submittedName>
        <fullName evidence="2">Acyl-CoA dehydrogenase</fullName>
    </submittedName>
</protein>
<dbReference type="InterPro" id="IPR037069">
    <property type="entry name" value="AcylCoA_DH/ox_N_sf"/>
</dbReference>
<organism evidence="2 3">
    <name type="scientific">Klenkia marina</name>
    <dbReference type="NCBI Taxonomy" id="1960309"/>
    <lineage>
        <taxon>Bacteria</taxon>
        <taxon>Bacillati</taxon>
        <taxon>Actinomycetota</taxon>
        <taxon>Actinomycetes</taxon>
        <taxon>Geodermatophilales</taxon>
        <taxon>Geodermatophilaceae</taxon>
        <taxon>Klenkia</taxon>
    </lineage>
</organism>
<keyword evidence="3" id="KW-1185">Reference proteome</keyword>
<dbReference type="PANTHER" id="PTHR43884:SF12">
    <property type="entry name" value="ISOVALERYL-COA DEHYDROGENASE, MITOCHONDRIAL-RELATED"/>
    <property type="match status" value="1"/>
</dbReference>
<dbReference type="Gene3D" id="1.10.540.10">
    <property type="entry name" value="Acyl-CoA dehydrogenase/oxidase, N-terminal domain"/>
    <property type="match status" value="1"/>
</dbReference>
<dbReference type="SUPFAM" id="SSF56645">
    <property type="entry name" value="Acyl-CoA dehydrogenase NM domain-like"/>
    <property type="match status" value="1"/>
</dbReference>
<dbReference type="InterPro" id="IPR046373">
    <property type="entry name" value="Acyl-CoA_Oxase/DH_mid-dom_sf"/>
</dbReference>
<dbReference type="AlphaFoldDB" id="A0A1G4XSC3"/>
<dbReference type="STRING" id="1960309.SAMN03159343_1358"/>
<dbReference type="GO" id="GO:0003995">
    <property type="term" value="F:acyl-CoA dehydrogenase activity"/>
    <property type="evidence" value="ECO:0007669"/>
    <property type="project" value="TreeGrafter"/>
</dbReference>
<proteinExistence type="predicted"/>
<evidence type="ECO:0000259" key="1">
    <source>
        <dbReference type="Pfam" id="PF02771"/>
    </source>
</evidence>
<evidence type="ECO:0000313" key="2">
    <source>
        <dbReference type="EMBL" id="SCX44123.1"/>
    </source>
</evidence>
<dbReference type="PIRSF" id="PIRSF016578">
    <property type="entry name" value="HsaA"/>
    <property type="match status" value="1"/>
</dbReference>
<dbReference type="InterPro" id="IPR009100">
    <property type="entry name" value="AcylCoA_DH/oxidase_NM_dom_sf"/>
</dbReference>
<name>A0A1G4XSC3_9ACTN</name>
<dbReference type="GO" id="GO:0050660">
    <property type="term" value="F:flavin adenine dinucleotide binding"/>
    <property type="evidence" value="ECO:0007669"/>
    <property type="project" value="InterPro"/>
</dbReference>
<dbReference type="Pfam" id="PF02771">
    <property type="entry name" value="Acyl-CoA_dh_N"/>
    <property type="match status" value="1"/>
</dbReference>